<gene>
    <name evidence="2" type="ORF">DUNSADRAFT_15947</name>
</gene>
<dbReference type="Proteomes" id="UP000815325">
    <property type="component" value="Unassembled WGS sequence"/>
</dbReference>
<proteinExistence type="predicted"/>
<accession>A0ABQ7G4I9</accession>
<comment type="caution">
    <text evidence="2">The sequence shown here is derived from an EMBL/GenBank/DDBJ whole genome shotgun (WGS) entry which is preliminary data.</text>
</comment>
<feature type="compositionally biased region" description="Basic and acidic residues" evidence="1">
    <location>
        <begin position="56"/>
        <end position="85"/>
    </location>
</feature>
<evidence type="ECO:0000313" key="2">
    <source>
        <dbReference type="EMBL" id="KAF5829529.1"/>
    </source>
</evidence>
<feature type="compositionally biased region" description="Basic and acidic residues" evidence="1">
    <location>
        <begin position="157"/>
        <end position="174"/>
    </location>
</feature>
<dbReference type="EMBL" id="MU070147">
    <property type="protein sequence ID" value="KAF5829529.1"/>
    <property type="molecule type" value="Genomic_DNA"/>
</dbReference>
<feature type="compositionally biased region" description="Polar residues" evidence="1">
    <location>
        <begin position="129"/>
        <end position="147"/>
    </location>
</feature>
<protein>
    <submittedName>
        <fullName evidence="2">Uncharacterized protein</fullName>
    </submittedName>
</protein>
<organism evidence="2 3">
    <name type="scientific">Dunaliella salina</name>
    <name type="common">Green alga</name>
    <name type="synonym">Protococcus salinus</name>
    <dbReference type="NCBI Taxonomy" id="3046"/>
    <lineage>
        <taxon>Eukaryota</taxon>
        <taxon>Viridiplantae</taxon>
        <taxon>Chlorophyta</taxon>
        <taxon>core chlorophytes</taxon>
        <taxon>Chlorophyceae</taxon>
        <taxon>CS clade</taxon>
        <taxon>Chlamydomonadales</taxon>
        <taxon>Dunaliellaceae</taxon>
        <taxon>Dunaliella</taxon>
    </lineage>
</organism>
<evidence type="ECO:0000313" key="3">
    <source>
        <dbReference type="Proteomes" id="UP000815325"/>
    </source>
</evidence>
<sequence length="182" mass="20869">MPTSTSSGLPVKDSYKEYDFLKGEGPSAQQHYYDPLEKKAFRPGWQAKKHVGGAQESERQRQESQKVERAQMHANVRREQIEQRQLRNAYNPITGQEFNNATKSWQPASDPWSHRRPCVKPQPDISKRVASSDQGAGSRTLDPSQSYERVAALSKVTDMRRQRMASEGKLEGKRKEKRKKRG</sequence>
<feature type="region of interest" description="Disordered" evidence="1">
    <location>
        <begin position="44"/>
        <end position="182"/>
    </location>
</feature>
<feature type="compositionally biased region" description="Polar residues" evidence="1">
    <location>
        <begin position="86"/>
        <end position="107"/>
    </location>
</feature>
<reference evidence="2" key="1">
    <citation type="submission" date="2017-08" db="EMBL/GenBank/DDBJ databases">
        <authorList>
            <person name="Polle J.E."/>
            <person name="Barry K."/>
            <person name="Cushman J."/>
            <person name="Schmutz J."/>
            <person name="Tran D."/>
            <person name="Hathwaick L.T."/>
            <person name="Yim W.C."/>
            <person name="Jenkins J."/>
            <person name="Mckie-Krisberg Z.M."/>
            <person name="Prochnik S."/>
            <person name="Lindquist E."/>
            <person name="Dockter R.B."/>
            <person name="Adam C."/>
            <person name="Molina H."/>
            <person name="Bunkerborg J."/>
            <person name="Jin E."/>
            <person name="Buchheim M."/>
            <person name="Magnuson J."/>
        </authorList>
    </citation>
    <scope>NUCLEOTIDE SEQUENCE</scope>
    <source>
        <strain evidence="2">CCAP 19/18</strain>
    </source>
</reference>
<name>A0ABQ7G4I9_DUNSA</name>
<keyword evidence="3" id="KW-1185">Reference proteome</keyword>
<evidence type="ECO:0000256" key="1">
    <source>
        <dbReference type="SAM" id="MobiDB-lite"/>
    </source>
</evidence>